<name>A0A6L2JFX8_TANCI</name>
<sequence>MEKGENNESEEEEEGRKLTKDKMDKGLESESEGEEQLKKVKKPKKGKGSKAKKPYPTCNTRSSPKPMYEAMMTLSDLQKKCLKDIGFERMIYFPIVELPSALAYHAIDHFHPGSMELKLAK</sequence>
<feature type="compositionally biased region" description="Basic and acidic residues" evidence="1">
    <location>
        <begin position="14"/>
        <end position="28"/>
    </location>
</feature>
<dbReference type="AlphaFoldDB" id="A0A6L2JFX8"/>
<gene>
    <name evidence="2" type="ORF">Tci_007618</name>
</gene>
<feature type="region of interest" description="Disordered" evidence="1">
    <location>
        <begin position="1"/>
        <end position="65"/>
    </location>
</feature>
<protein>
    <submittedName>
        <fullName evidence="2">Uncharacterized protein</fullName>
    </submittedName>
</protein>
<organism evidence="2">
    <name type="scientific">Tanacetum cinerariifolium</name>
    <name type="common">Dalmatian daisy</name>
    <name type="synonym">Chrysanthemum cinerariifolium</name>
    <dbReference type="NCBI Taxonomy" id="118510"/>
    <lineage>
        <taxon>Eukaryota</taxon>
        <taxon>Viridiplantae</taxon>
        <taxon>Streptophyta</taxon>
        <taxon>Embryophyta</taxon>
        <taxon>Tracheophyta</taxon>
        <taxon>Spermatophyta</taxon>
        <taxon>Magnoliopsida</taxon>
        <taxon>eudicotyledons</taxon>
        <taxon>Gunneridae</taxon>
        <taxon>Pentapetalae</taxon>
        <taxon>asterids</taxon>
        <taxon>campanulids</taxon>
        <taxon>Asterales</taxon>
        <taxon>Asteraceae</taxon>
        <taxon>Asteroideae</taxon>
        <taxon>Anthemideae</taxon>
        <taxon>Anthemidinae</taxon>
        <taxon>Tanacetum</taxon>
    </lineage>
</organism>
<reference evidence="2" key="1">
    <citation type="journal article" date="2019" name="Sci. Rep.">
        <title>Draft genome of Tanacetum cinerariifolium, the natural source of mosquito coil.</title>
        <authorList>
            <person name="Yamashiro T."/>
            <person name="Shiraishi A."/>
            <person name="Satake H."/>
            <person name="Nakayama K."/>
        </authorList>
    </citation>
    <scope>NUCLEOTIDE SEQUENCE</scope>
</reference>
<feature type="compositionally biased region" description="Basic residues" evidence="1">
    <location>
        <begin position="39"/>
        <end position="53"/>
    </location>
</feature>
<accession>A0A6L2JFX8</accession>
<dbReference type="EMBL" id="BKCJ010000714">
    <property type="protein sequence ID" value="GEU35640.1"/>
    <property type="molecule type" value="Genomic_DNA"/>
</dbReference>
<proteinExistence type="predicted"/>
<evidence type="ECO:0000313" key="2">
    <source>
        <dbReference type="EMBL" id="GEU35640.1"/>
    </source>
</evidence>
<evidence type="ECO:0000256" key="1">
    <source>
        <dbReference type="SAM" id="MobiDB-lite"/>
    </source>
</evidence>
<comment type="caution">
    <text evidence="2">The sequence shown here is derived from an EMBL/GenBank/DDBJ whole genome shotgun (WGS) entry which is preliminary data.</text>
</comment>